<evidence type="ECO:0000313" key="7">
    <source>
        <dbReference type="EMBL" id="KGD62695.1"/>
    </source>
</evidence>
<keyword evidence="3" id="KW-0862">Zinc</keyword>
<reference evidence="7 8" key="1">
    <citation type="submission" date="2012-09" db="EMBL/GenBank/DDBJ databases">
        <title>Genome Sequence of alkane-degrading Bacterium Alcanivorax jadensis T9.</title>
        <authorList>
            <person name="Lai Q."/>
            <person name="Shao Z."/>
        </authorList>
    </citation>
    <scope>NUCLEOTIDE SEQUENCE [LARGE SCALE GENOMIC DNA]</scope>
    <source>
        <strain evidence="7 8">T9</strain>
    </source>
</reference>
<keyword evidence="8" id="KW-1185">Reference proteome</keyword>
<dbReference type="SUPFAM" id="SSF109635">
    <property type="entry name" value="DnaK suppressor protein DksA, alpha-hairpin domain"/>
    <property type="match status" value="1"/>
</dbReference>
<dbReference type="PROSITE" id="PS51128">
    <property type="entry name" value="ZF_DKSA_2"/>
    <property type="match status" value="1"/>
</dbReference>
<keyword evidence="1" id="KW-0479">Metal-binding</keyword>
<comment type="caution">
    <text evidence="7">The sequence shown here is derived from an EMBL/GenBank/DDBJ whole genome shotgun (WGS) entry which is preliminary data.</text>
</comment>
<evidence type="ECO:0000313" key="8">
    <source>
        <dbReference type="Proteomes" id="UP000029443"/>
    </source>
</evidence>
<evidence type="ECO:0000256" key="1">
    <source>
        <dbReference type="ARBA" id="ARBA00022723"/>
    </source>
</evidence>
<dbReference type="PANTHER" id="PTHR33823:SF4">
    <property type="entry name" value="GENERAL STRESS PROTEIN 16O"/>
    <property type="match status" value="1"/>
</dbReference>
<evidence type="ECO:0000259" key="6">
    <source>
        <dbReference type="Pfam" id="PF01258"/>
    </source>
</evidence>
<dbReference type="Pfam" id="PF01258">
    <property type="entry name" value="zf-dskA_traR"/>
    <property type="match status" value="1"/>
</dbReference>
<proteinExistence type="predicted"/>
<evidence type="ECO:0000256" key="2">
    <source>
        <dbReference type="ARBA" id="ARBA00022771"/>
    </source>
</evidence>
<dbReference type="RefSeq" id="WP_035244058.1">
    <property type="nucleotide sequence ID" value="NZ_ARXU01000001.1"/>
</dbReference>
<dbReference type="InterPro" id="IPR037187">
    <property type="entry name" value="DnaK_N"/>
</dbReference>
<dbReference type="Proteomes" id="UP000029443">
    <property type="component" value="Unassembled WGS sequence"/>
</dbReference>
<dbReference type="EMBL" id="ARXU01000001">
    <property type="protein sequence ID" value="KGD62695.1"/>
    <property type="molecule type" value="Genomic_DNA"/>
</dbReference>
<dbReference type="SUPFAM" id="SSF57716">
    <property type="entry name" value="Glucocorticoid receptor-like (DNA-binding domain)"/>
    <property type="match status" value="1"/>
</dbReference>
<sequence>MEEADQEHFRRKLLEEKQALSEKNDAADSATKPVELDQQSVGRLSRMDAMQGQAMALATRQRQEQRLRQLVAALRRIDEDDYGYCEDCGKPINPKRLEIDPATLFCLDCASARE</sequence>
<accession>A0ABR4WGQ6</accession>
<dbReference type="InterPro" id="IPR020458">
    <property type="entry name" value="Znf_DskA_TraR_CS"/>
</dbReference>
<gene>
    <name evidence="7" type="ORF">T9A_00015</name>
</gene>
<dbReference type="PROSITE" id="PS01102">
    <property type="entry name" value="ZF_DKSA_1"/>
    <property type="match status" value="1"/>
</dbReference>
<protein>
    <submittedName>
        <fullName evidence="7">DnaK suppressor protein</fullName>
    </submittedName>
</protein>
<feature type="domain" description="Zinc finger DksA/TraR C4-type" evidence="6">
    <location>
        <begin position="81"/>
        <end position="114"/>
    </location>
</feature>
<feature type="region of interest" description="Disordered" evidence="5">
    <location>
        <begin position="18"/>
        <end position="41"/>
    </location>
</feature>
<dbReference type="Gene3D" id="1.20.120.910">
    <property type="entry name" value="DksA, coiled-coil domain"/>
    <property type="match status" value="1"/>
</dbReference>
<dbReference type="InterPro" id="IPR000962">
    <property type="entry name" value="Znf_DskA_TraR"/>
</dbReference>
<name>A0ABR4WGQ6_9GAMM</name>
<evidence type="ECO:0000256" key="3">
    <source>
        <dbReference type="ARBA" id="ARBA00022833"/>
    </source>
</evidence>
<evidence type="ECO:0000256" key="5">
    <source>
        <dbReference type="SAM" id="MobiDB-lite"/>
    </source>
</evidence>
<organism evidence="7 8">
    <name type="scientific">Alcanivorax jadensis T9</name>
    <dbReference type="NCBI Taxonomy" id="1177181"/>
    <lineage>
        <taxon>Bacteria</taxon>
        <taxon>Pseudomonadati</taxon>
        <taxon>Pseudomonadota</taxon>
        <taxon>Gammaproteobacteria</taxon>
        <taxon>Oceanospirillales</taxon>
        <taxon>Alcanivoracaceae</taxon>
        <taxon>Alcanivorax</taxon>
    </lineage>
</organism>
<dbReference type="PANTHER" id="PTHR33823">
    <property type="entry name" value="RNA POLYMERASE-BINDING TRANSCRIPTION FACTOR DKSA-RELATED"/>
    <property type="match status" value="1"/>
</dbReference>
<evidence type="ECO:0000256" key="4">
    <source>
        <dbReference type="PROSITE-ProRule" id="PRU00510"/>
    </source>
</evidence>
<feature type="zinc finger region" description="dksA C4-type" evidence="4">
    <location>
        <begin position="85"/>
        <end position="109"/>
    </location>
</feature>
<keyword evidence="2" id="KW-0863">Zinc-finger</keyword>